<sequence length="185" mass="19889">MRDPQIPRARSADSLLWPGMINSPRVELVETSFDDPIVTGLHVEQAAELAARFGADADRPPVAEPGTVFLVARERGEPIGCAGVRWVAAAGGQPSGGQGAEVGQIYVRPEYRGIGVTRLLLRGAEDLARRRGCRIARLKAADLRDAGLYESSGYVRIPPFGSHPPRSLCFEKTLRAEAGPRPPSP</sequence>
<keyword evidence="1" id="KW-0808">Transferase</keyword>
<dbReference type="InterPro" id="IPR050832">
    <property type="entry name" value="Bact_Acetyltransf"/>
</dbReference>
<dbReference type="PANTHER" id="PTHR43877">
    <property type="entry name" value="AMINOALKYLPHOSPHONATE N-ACETYLTRANSFERASE-RELATED-RELATED"/>
    <property type="match status" value="1"/>
</dbReference>
<dbReference type="SUPFAM" id="SSF55729">
    <property type="entry name" value="Acyl-CoA N-acyltransferases (Nat)"/>
    <property type="match status" value="1"/>
</dbReference>
<dbReference type="Gene3D" id="3.40.630.30">
    <property type="match status" value="1"/>
</dbReference>
<dbReference type="InterPro" id="IPR000182">
    <property type="entry name" value="GNAT_dom"/>
</dbReference>
<dbReference type="PROSITE" id="PS51186">
    <property type="entry name" value="GNAT"/>
    <property type="match status" value="1"/>
</dbReference>
<reference evidence="5" key="1">
    <citation type="journal article" date="2019" name="Int. J. Syst. Evol. Microbiol.">
        <title>The Global Catalogue of Microorganisms (GCM) 10K type strain sequencing project: providing services to taxonomists for standard genome sequencing and annotation.</title>
        <authorList>
            <consortium name="The Broad Institute Genomics Platform"/>
            <consortium name="The Broad Institute Genome Sequencing Center for Infectious Disease"/>
            <person name="Wu L."/>
            <person name="Ma J."/>
        </authorList>
    </citation>
    <scope>NUCLEOTIDE SEQUENCE [LARGE SCALE GENOMIC DNA]</scope>
    <source>
        <strain evidence="5">JCM 17939</strain>
    </source>
</reference>
<dbReference type="EMBL" id="BAABHK010000004">
    <property type="protein sequence ID" value="GAA4626448.1"/>
    <property type="molecule type" value="Genomic_DNA"/>
</dbReference>
<accession>A0ABP8UA48</accession>
<keyword evidence="5" id="KW-1185">Reference proteome</keyword>
<dbReference type="PANTHER" id="PTHR43877:SF2">
    <property type="entry name" value="AMINOALKYLPHOSPHONATE N-ACETYLTRANSFERASE-RELATED"/>
    <property type="match status" value="1"/>
</dbReference>
<proteinExistence type="predicted"/>
<evidence type="ECO:0000313" key="4">
    <source>
        <dbReference type="EMBL" id="GAA4626448.1"/>
    </source>
</evidence>
<gene>
    <name evidence="4" type="ORF">GCM10023196_034740</name>
</gene>
<evidence type="ECO:0000313" key="5">
    <source>
        <dbReference type="Proteomes" id="UP001501442"/>
    </source>
</evidence>
<evidence type="ECO:0000256" key="1">
    <source>
        <dbReference type="ARBA" id="ARBA00022679"/>
    </source>
</evidence>
<dbReference type="Pfam" id="PF00583">
    <property type="entry name" value="Acetyltransf_1"/>
    <property type="match status" value="1"/>
</dbReference>
<feature type="domain" description="N-acetyltransferase" evidence="3">
    <location>
        <begin position="24"/>
        <end position="175"/>
    </location>
</feature>
<keyword evidence="2" id="KW-0012">Acyltransferase</keyword>
<name>A0ABP8UA48_9ACTN</name>
<organism evidence="4 5">
    <name type="scientific">Actinoallomurus vinaceus</name>
    <dbReference type="NCBI Taxonomy" id="1080074"/>
    <lineage>
        <taxon>Bacteria</taxon>
        <taxon>Bacillati</taxon>
        <taxon>Actinomycetota</taxon>
        <taxon>Actinomycetes</taxon>
        <taxon>Streptosporangiales</taxon>
        <taxon>Thermomonosporaceae</taxon>
        <taxon>Actinoallomurus</taxon>
    </lineage>
</organism>
<dbReference type="Proteomes" id="UP001501442">
    <property type="component" value="Unassembled WGS sequence"/>
</dbReference>
<dbReference type="InterPro" id="IPR016181">
    <property type="entry name" value="Acyl_CoA_acyltransferase"/>
</dbReference>
<comment type="caution">
    <text evidence="4">The sequence shown here is derived from an EMBL/GenBank/DDBJ whole genome shotgun (WGS) entry which is preliminary data.</text>
</comment>
<dbReference type="CDD" id="cd04301">
    <property type="entry name" value="NAT_SF"/>
    <property type="match status" value="1"/>
</dbReference>
<evidence type="ECO:0000256" key="2">
    <source>
        <dbReference type="ARBA" id="ARBA00023315"/>
    </source>
</evidence>
<evidence type="ECO:0000259" key="3">
    <source>
        <dbReference type="PROSITE" id="PS51186"/>
    </source>
</evidence>
<protein>
    <recommendedName>
        <fullName evidence="3">N-acetyltransferase domain-containing protein</fullName>
    </recommendedName>
</protein>